<dbReference type="InterPro" id="IPR036390">
    <property type="entry name" value="WH_DNA-bd_sf"/>
</dbReference>
<dbReference type="AlphaFoldDB" id="A0A1J4NS61"/>
<keyword evidence="3" id="KW-1185">Reference proteome</keyword>
<dbReference type="Gene3D" id="1.10.10.10">
    <property type="entry name" value="Winged helix-like DNA-binding domain superfamily/Winged helix DNA-binding domain"/>
    <property type="match status" value="1"/>
</dbReference>
<dbReference type="InterPro" id="IPR039422">
    <property type="entry name" value="MarR/SlyA-like"/>
</dbReference>
<sequence>MRRGQITDALRRYGTDSTRLAHAFAAAHELRPADLFALVAVLTAERAGDPLTPGGLQRHLRLSSAGTSYLIDRLEAAGHVRRSREDSADNRKVRLRYTEGGMRTALSFFGPLADSTTAVLDGFDDAEIDVVARFTAAIADAMNAHVENL</sequence>
<dbReference type="SMART" id="SM00347">
    <property type="entry name" value="HTH_MARR"/>
    <property type="match status" value="1"/>
</dbReference>
<evidence type="ECO:0000313" key="3">
    <source>
        <dbReference type="Proteomes" id="UP000034196"/>
    </source>
</evidence>
<dbReference type="Pfam" id="PF12802">
    <property type="entry name" value="MarR_2"/>
    <property type="match status" value="1"/>
</dbReference>
<dbReference type="PANTHER" id="PTHR33164:SF106">
    <property type="entry name" value="TRANSCRIPTIONAL REGULATORY PROTEIN"/>
    <property type="match status" value="1"/>
</dbReference>
<feature type="domain" description="HTH marR-type" evidence="1">
    <location>
        <begin position="1"/>
        <end position="140"/>
    </location>
</feature>
<organism evidence="2 3">
    <name type="scientific">Streptomyces mangrovisoli</name>
    <dbReference type="NCBI Taxonomy" id="1428628"/>
    <lineage>
        <taxon>Bacteria</taxon>
        <taxon>Bacillati</taxon>
        <taxon>Actinomycetota</taxon>
        <taxon>Actinomycetes</taxon>
        <taxon>Kitasatosporales</taxon>
        <taxon>Streptomycetaceae</taxon>
        <taxon>Streptomyces</taxon>
    </lineage>
</organism>
<dbReference type="InterPro" id="IPR036388">
    <property type="entry name" value="WH-like_DNA-bd_sf"/>
</dbReference>
<name>A0A1J4NS61_9ACTN</name>
<dbReference type="GO" id="GO:0003700">
    <property type="term" value="F:DNA-binding transcription factor activity"/>
    <property type="evidence" value="ECO:0007669"/>
    <property type="project" value="InterPro"/>
</dbReference>
<dbReference type="GO" id="GO:0006950">
    <property type="term" value="P:response to stress"/>
    <property type="evidence" value="ECO:0007669"/>
    <property type="project" value="TreeGrafter"/>
</dbReference>
<comment type="caution">
    <text evidence="2">The sequence shown here is derived from an EMBL/GenBank/DDBJ whole genome shotgun (WGS) entry which is preliminary data.</text>
</comment>
<evidence type="ECO:0000313" key="2">
    <source>
        <dbReference type="EMBL" id="OIJ64428.1"/>
    </source>
</evidence>
<dbReference type="Proteomes" id="UP000034196">
    <property type="component" value="Unassembled WGS sequence"/>
</dbReference>
<accession>A0A1J4NS61</accession>
<reference evidence="2" key="1">
    <citation type="submission" date="2016-10" db="EMBL/GenBank/DDBJ databases">
        <title>Genome sequence of Streptomyces mangrovisoli MUSC 149.</title>
        <authorList>
            <person name="Lee L.-H."/>
            <person name="Ser H.-L."/>
        </authorList>
    </citation>
    <scope>NUCLEOTIDE SEQUENCE [LARGE SCALE GENOMIC DNA]</scope>
    <source>
        <strain evidence="2">MUSC 149</strain>
    </source>
</reference>
<proteinExistence type="predicted"/>
<protein>
    <recommendedName>
        <fullName evidence="1">HTH marR-type domain-containing protein</fullName>
    </recommendedName>
</protein>
<dbReference type="SUPFAM" id="SSF46785">
    <property type="entry name" value="Winged helix' DNA-binding domain"/>
    <property type="match status" value="1"/>
</dbReference>
<gene>
    <name evidence="2" type="ORF">WN71_029040</name>
</gene>
<dbReference type="PANTHER" id="PTHR33164">
    <property type="entry name" value="TRANSCRIPTIONAL REGULATOR, MARR FAMILY"/>
    <property type="match status" value="1"/>
</dbReference>
<dbReference type="InterPro" id="IPR000835">
    <property type="entry name" value="HTH_MarR-typ"/>
</dbReference>
<evidence type="ECO:0000259" key="1">
    <source>
        <dbReference type="PROSITE" id="PS50995"/>
    </source>
</evidence>
<dbReference type="PROSITE" id="PS50995">
    <property type="entry name" value="HTH_MARR_2"/>
    <property type="match status" value="1"/>
</dbReference>
<dbReference type="EMBL" id="LAVA02000082">
    <property type="protein sequence ID" value="OIJ64428.1"/>
    <property type="molecule type" value="Genomic_DNA"/>
</dbReference>
<dbReference type="STRING" id="1428628.WN71_029040"/>